<keyword evidence="1" id="KW-1133">Transmembrane helix</keyword>
<dbReference type="GO" id="GO:0016020">
    <property type="term" value="C:membrane"/>
    <property type="evidence" value="ECO:0007669"/>
    <property type="project" value="TreeGrafter"/>
</dbReference>
<comment type="caution">
    <text evidence="2">The sequence shown here is derived from an EMBL/GenBank/DDBJ whole genome shotgun (WGS) entry which is preliminary data.</text>
</comment>
<proteinExistence type="predicted"/>
<feature type="transmembrane region" description="Helical" evidence="1">
    <location>
        <begin position="12"/>
        <end position="33"/>
    </location>
</feature>
<gene>
    <name evidence="2" type="ORF">EVA93_03855</name>
</gene>
<name>A0A520MZR3_9GAMM</name>
<dbReference type="AlphaFoldDB" id="A0A520MZR3"/>
<dbReference type="PROSITE" id="PS50244">
    <property type="entry name" value="S5A_REDUCTASE"/>
    <property type="match status" value="1"/>
</dbReference>
<dbReference type="PANTHER" id="PTHR32251">
    <property type="entry name" value="3-OXO-5-ALPHA-STEROID 4-DEHYDROGENASE"/>
    <property type="match status" value="1"/>
</dbReference>
<feature type="transmembrane region" description="Helical" evidence="1">
    <location>
        <begin position="172"/>
        <end position="190"/>
    </location>
</feature>
<keyword evidence="1" id="KW-0472">Membrane</keyword>
<reference evidence="2 3" key="1">
    <citation type="submission" date="2019-02" db="EMBL/GenBank/DDBJ databases">
        <title>Prokaryotic population dynamics and viral predation in marine succession experiment using metagenomics: the confinement effect.</title>
        <authorList>
            <person name="Haro-Moreno J.M."/>
            <person name="Rodriguez-Valera F."/>
            <person name="Lopez-Perez M."/>
        </authorList>
    </citation>
    <scope>NUCLEOTIDE SEQUENCE [LARGE SCALE GENOMIC DNA]</scope>
    <source>
        <strain evidence="2">MED-G160</strain>
    </source>
</reference>
<evidence type="ECO:0000313" key="3">
    <source>
        <dbReference type="Proteomes" id="UP000318710"/>
    </source>
</evidence>
<feature type="transmembrane region" description="Helical" evidence="1">
    <location>
        <begin position="90"/>
        <end position="108"/>
    </location>
</feature>
<dbReference type="PANTHER" id="PTHR32251:SF23">
    <property type="entry name" value="3-OXO-5-ALPHA-STEROID 4-DEHYDROGENASE (DUF1295)"/>
    <property type="match status" value="1"/>
</dbReference>
<sequence>MAPFSMIKNKLLSQILCVMIYIISFYVAFILTLQSIESIWLKILIWHLYATLFIYIGSVILNNSSLYDPFWSVAPVPIVIYLAVKSDNSLTLDLLVLTPIICWAVRLTRNWIISWRGFEHEDFRYIDLKNTNRLNAEFRNFFGIHLFPTLIVNFCLYPLLFIFSNNATVTPFLYLASLFTFMSIVLETVADEQMRDFRKDPLNKGKSMKYKLWKYSRHPNYLGEIGFWFGIYFMGISSGLAPLWIILCPLSMLSLFISASCPMMDNRSLENRSDYKEYMEQTSQLLLLPPKS</sequence>
<feature type="transmembrane region" description="Helical" evidence="1">
    <location>
        <begin position="221"/>
        <end position="237"/>
    </location>
</feature>
<feature type="transmembrane region" description="Helical" evidence="1">
    <location>
        <begin position="141"/>
        <end position="160"/>
    </location>
</feature>
<accession>A0A520MZR3</accession>
<organism evidence="2 3">
    <name type="scientific">SAR86 cluster bacterium</name>
    <dbReference type="NCBI Taxonomy" id="2030880"/>
    <lineage>
        <taxon>Bacteria</taxon>
        <taxon>Pseudomonadati</taxon>
        <taxon>Pseudomonadota</taxon>
        <taxon>Gammaproteobacteria</taxon>
        <taxon>SAR86 cluster</taxon>
    </lineage>
</organism>
<keyword evidence="1" id="KW-0812">Transmembrane</keyword>
<evidence type="ECO:0000313" key="2">
    <source>
        <dbReference type="EMBL" id="RZO26689.1"/>
    </source>
</evidence>
<evidence type="ECO:0000256" key="1">
    <source>
        <dbReference type="SAM" id="Phobius"/>
    </source>
</evidence>
<dbReference type="Gene3D" id="1.20.120.1630">
    <property type="match status" value="1"/>
</dbReference>
<protein>
    <submittedName>
        <fullName evidence="2">DUF1295 domain-containing protein</fullName>
    </submittedName>
</protein>
<dbReference type="InterPro" id="IPR010721">
    <property type="entry name" value="UstE-like"/>
</dbReference>
<dbReference type="Proteomes" id="UP000318710">
    <property type="component" value="Unassembled WGS sequence"/>
</dbReference>
<dbReference type="EMBL" id="SHBF01000023">
    <property type="protein sequence ID" value="RZO26689.1"/>
    <property type="molecule type" value="Genomic_DNA"/>
</dbReference>
<dbReference type="Pfam" id="PF06966">
    <property type="entry name" value="DUF1295"/>
    <property type="match status" value="1"/>
</dbReference>
<feature type="transmembrane region" description="Helical" evidence="1">
    <location>
        <begin position="39"/>
        <end position="61"/>
    </location>
</feature>